<feature type="domain" description="MobA-like NTP transferase" evidence="3">
    <location>
        <begin position="3"/>
        <end position="114"/>
    </location>
</feature>
<dbReference type="RefSeq" id="WP_158552316.1">
    <property type="nucleotide sequence ID" value="NZ_CP060636.1"/>
</dbReference>
<dbReference type="PANTHER" id="PTHR43584">
    <property type="entry name" value="NUCLEOTIDYL TRANSFERASE"/>
    <property type="match status" value="1"/>
</dbReference>
<keyword evidence="2" id="KW-0548">Nucleotidyltransferase</keyword>
<dbReference type="InterPro" id="IPR025877">
    <property type="entry name" value="MobA-like_NTP_Trfase"/>
</dbReference>
<evidence type="ECO:0000256" key="2">
    <source>
        <dbReference type="ARBA" id="ARBA00022695"/>
    </source>
</evidence>
<reference evidence="4 5" key="1">
    <citation type="submission" date="2020-08" db="EMBL/GenBank/DDBJ databases">
        <authorList>
            <person name="Liu C."/>
            <person name="Sun Q."/>
        </authorList>
    </citation>
    <scope>NUCLEOTIDE SEQUENCE [LARGE SCALE GENOMIC DNA]</scope>
    <source>
        <strain evidence="4 5">NSJ-61</strain>
    </source>
</reference>
<evidence type="ECO:0000259" key="3">
    <source>
        <dbReference type="Pfam" id="PF12804"/>
    </source>
</evidence>
<name>A0A7G9GT37_9FIRM</name>
<proteinExistence type="predicted"/>
<evidence type="ECO:0000313" key="5">
    <source>
        <dbReference type="Proteomes" id="UP000515856"/>
    </source>
</evidence>
<keyword evidence="1 4" id="KW-0808">Transferase</keyword>
<dbReference type="Gene3D" id="3.90.550.10">
    <property type="entry name" value="Spore Coat Polysaccharide Biosynthesis Protein SpsA, Chain A"/>
    <property type="match status" value="1"/>
</dbReference>
<dbReference type="PANTHER" id="PTHR43584:SF5">
    <property type="entry name" value="PROTEIN LICC"/>
    <property type="match status" value="1"/>
</dbReference>
<gene>
    <name evidence="4" type="ORF">H9Q80_08530</name>
</gene>
<dbReference type="GO" id="GO:0016779">
    <property type="term" value="F:nucleotidyltransferase activity"/>
    <property type="evidence" value="ECO:0007669"/>
    <property type="project" value="UniProtKB-KW"/>
</dbReference>
<dbReference type="EMBL" id="CP060636">
    <property type="protein sequence ID" value="QNM13969.1"/>
    <property type="molecule type" value="Genomic_DNA"/>
</dbReference>
<accession>A0A7G9GT37</accession>
<evidence type="ECO:0000256" key="1">
    <source>
        <dbReference type="ARBA" id="ARBA00022679"/>
    </source>
</evidence>
<keyword evidence="5" id="KW-1185">Reference proteome</keyword>
<dbReference type="Pfam" id="PF12804">
    <property type="entry name" value="NTP_transf_3"/>
    <property type="match status" value="1"/>
</dbReference>
<organism evidence="4 5">
    <name type="scientific">[Eubacterium] hominis</name>
    <dbReference type="NCBI Taxonomy" id="2764325"/>
    <lineage>
        <taxon>Bacteria</taxon>
        <taxon>Bacillati</taxon>
        <taxon>Bacillota</taxon>
        <taxon>Erysipelotrichia</taxon>
        <taxon>Erysipelotrichales</taxon>
        <taxon>Erysipelotrichaceae</taxon>
        <taxon>Amedibacillus</taxon>
    </lineage>
</organism>
<dbReference type="SUPFAM" id="SSF53448">
    <property type="entry name" value="Nucleotide-diphospho-sugar transferases"/>
    <property type="match status" value="1"/>
</dbReference>
<dbReference type="AlphaFoldDB" id="A0A7G9GT37"/>
<dbReference type="KEGG" id="ehn:H9Q80_08530"/>
<sequence>MNAIILAAGVGHRMINLTKQTNKTLLPIGGVPMIERTIQYLKQAGIEDITVVTGHKKELFMPLKEKYAVQLIYNKKYSVYNSLYSLKLVLNKLEDTFVIHGDVVLFKNFFMRQMNASTLYTIFKNPKGVPMMKIHKDEQYRLKQVEMCSVNERITTFLGICYFTKEDSEMIKKYYETSITEKKLRDYKGELETELLPLLSDRMVVHHVDNRYAMEINVMDDYYQACIKYENFWKP</sequence>
<dbReference type="InterPro" id="IPR029044">
    <property type="entry name" value="Nucleotide-diphossugar_trans"/>
</dbReference>
<evidence type="ECO:0000313" key="4">
    <source>
        <dbReference type="EMBL" id="QNM13969.1"/>
    </source>
</evidence>
<dbReference type="Proteomes" id="UP000515856">
    <property type="component" value="Chromosome"/>
</dbReference>
<protein>
    <submittedName>
        <fullName evidence="4">NTP transferase domain-containing protein</fullName>
    </submittedName>
</protein>
<dbReference type="InterPro" id="IPR050065">
    <property type="entry name" value="GlmU-like"/>
</dbReference>